<organism evidence="2 3">
    <name type="scientific">Platanthera zijinensis</name>
    <dbReference type="NCBI Taxonomy" id="2320716"/>
    <lineage>
        <taxon>Eukaryota</taxon>
        <taxon>Viridiplantae</taxon>
        <taxon>Streptophyta</taxon>
        <taxon>Embryophyta</taxon>
        <taxon>Tracheophyta</taxon>
        <taxon>Spermatophyta</taxon>
        <taxon>Magnoliopsida</taxon>
        <taxon>Liliopsida</taxon>
        <taxon>Asparagales</taxon>
        <taxon>Orchidaceae</taxon>
        <taxon>Orchidoideae</taxon>
        <taxon>Orchideae</taxon>
        <taxon>Orchidinae</taxon>
        <taxon>Platanthera</taxon>
    </lineage>
</organism>
<dbReference type="AlphaFoldDB" id="A0AAP0BIY6"/>
<evidence type="ECO:0000313" key="3">
    <source>
        <dbReference type="Proteomes" id="UP001418222"/>
    </source>
</evidence>
<feature type="compositionally biased region" description="Polar residues" evidence="1">
    <location>
        <begin position="53"/>
        <end position="66"/>
    </location>
</feature>
<gene>
    <name evidence="2" type="ORF">KSP39_PZI010596</name>
</gene>
<proteinExistence type="predicted"/>
<dbReference type="Proteomes" id="UP001418222">
    <property type="component" value="Unassembled WGS sequence"/>
</dbReference>
<evidence type="ECO:0000256" key="1">
    <source>
        <dbReference type="SAM" id="MobiDB-lite"/>
    </source>
</evidence>
<comment type="caution">
    <text evidence="2">The sequence shown here is derived from an EMBL/GenBank/DDBJ whole genome shotgun (WGS) entry which is preliminary data.</text>
</comment>
<evidence type="ECO:0000313" key="2">
    <source>
        <dbReference type="EMBL" id="KAK8941194.1"/>
    </source>
</evidence>
<sequence length="153" mass="17298">MNRMFSDVVATGEDSWGPSLGSLPVYMENVDREEQILEDDMETQAFGHEEVGGNTSTTIGNASTSSGKRKKIRKNKGVAISYMRELRESALAMKPPPVATIKEAVELISSIPEMRSDLDLYCFAVNYIRDKDSREIFMSIPDELRVWWIKKCL</sequence>
<feature type="region of interest" description="Disordered" evidence="1">
    <location>
        <begin position="48"/>
        <end position="72"/>
    </location>
</feature>
<protein>
    <submittedName>
        <fullName evidence="2">Uncharacterized protein</fullName>
    </submittedName>
</protein>
<dbReference type="EMBL" id="JBBWWQ010000008">
    <property type="protein sequence ID" value="KAK8941194.1"/>
    <property type="molecule type" value="Genomic_DNA"/>
</dbReference>
<keyword evidence="3" id="KW-1185">Reference proteome</keyword>
<reference evidence="2 3" key="1">
    <citation type="journal article" date="2022" name="Nat. Plants">
        <title>Genomes of leafy and leafless Platanthera orchids illuminate the evolution of mycoheterotrophy.</title>
        <authorList>
            <person name="Li M.H."/>
            <person name="Liu K.W."/>
            <person name="Li Z."/>
            <person name="Lu H.C."/>
            <person name="Ye Q.L."/>
            <person name="Zhang D."/>
            <person name="Wang J.Y."/>
            <person name="Li Y.F."/>
            <person name="Zhong Z.M."/>
            <person name="Liu X."/>
            <person name="Yu X."/>
            <person name="Liu D.K."/>
            <person name="Tu X.D."/>
            <person name="Liu B."/>
            <person name="Hao Y."/>
            <person name="Liao X.Y."/>
            <person name="Jiang Y.T."/>
            <person name="Sun W.H."/>
            <person name="Chen J."/>
            <person name="Chen Y.Q."/>
            <person name="Ai Y."/>
            <person name="Zhai J.W."/>
            <person name="Wu S.S."/>
            <person name="Zhou Z."/>
            <person name="Hsiao Y.Y."/>
            <person name="Wu W.L."/>
            <person name="Chen Y.Y."/>
            <person name="Lin Y.F."/>
            <person name="Hsu J.L."/>
            <person name="Li C.Y."/>
            <person name="Wang Z.W."/>
            <person name="Zhao X."/>
            <person name="Zhong W.Y."/>
            <person name="Ma X.K."/>
            <person name="Ma L."/>
            <person name="Huang J."/>
            <person name="Chen G.Z."/>
            <person name="Huang M.Z."/>
            <person name="Huang L."/>
            <person name="Peng D.H."/>
            <person name="Luo Y.B."/>
            <person name="Zou S.Q."/>
            <person name="Chen S.P."/>
            <person name="Lan S."/>
            <person name="Tsai W.C."/>
            <person name="Van de Peer Y."/>
            <person name="Liu Z.J."/>
        </authorList>
    </citation>
    <scope>NUCLEOTIDE SEQUENCE [LARGE SCALE GENOMIC DNA]</scope>
    <source>
        <strain evidence="2">Lor287</strain>
    </source>
</reference>
<name>A0AAP0BIY6_9ASPA</name>
<accession>A0AAP0BIY6</accession>